<evidence type="ECO:0000313" key="2">
    <source>
        <dbReference type="Proteomes" id="UP000198211"/>
    </source>
</evidence>
<comment type="caution">
    <text evidence="1">The sequence shown here is derived from an EMBL/GenBank/DDBJ whole genome shotgun (WGS) entry which is preliminary data.</text>
</comment>
<evidence type="ECO:0000313" key="1">
    <source>
        <dbReference type="EMBL" id="OWZ15790.1"/>
    </source>
</evidence>
<proteinExistence type="predicted"/>
<keyword evidence="2" id="KW-1185">Reference proteome</keyword>
<dbReference type="OrthoDB" id="121113at2759"/>
<protein>
    <submittedName>
        <fullName evidence="1">Uncharacterized protein</fullName>
    </submittedName>
</protein>
<dbReference type="AlphaFoldDB" id="A0A225WG00"/>
<organism evidence="1 2">
    <name type="scientific">Phytophthora megakarya</name>
    <dbReference type="NCBI Taxonomy" id="4795"/>
    <lineage>
        <taxon>Eukaryota</taxon>
        <taxon>Sar</taxon>
        <taxon>Stramenopiles</taxon>
        <taxon>Oomycota</taxon>
        <taxon>Peronosporomycetes</taxon>
        <taxon>Peronosporales</taxon>
        <taxon>Peronosporaceae</taxon>
        <taxon>Phytophthora</taxon>
    </lineage>
</organism>
<dbReference type="Proteomes" id="UP000198211">
    <property type="component" value="Unassembled WGS sequence"/>
</dbReference>
<sequence>MLVALIMEKSGRTQGGTLSGRHGRFFTENELDMFEQSSYDLAKKEPEEYDKELEDRLYPLDEVELQRRMKLYAEARKPPSLEEISRTLGIPGVKLDKTKEASKDARSTPEVWTEWYSQTLATTDEAKRPNRDFKGVLDKTEEKTNAGAVLDPPLMEVVEEIEPAPNIEQEVLKNVCAGLVAGVAYKDRTIVSPAIGWYSTIRSDGDR</sequence>
<accession>A0A225WG00</accession>
<reference evidence="2" key="1">
    <citation type="submission" date="2017-03" db="EMBL/GenBank/DDBJ databases">
        <title>Phytopthora megakarya and P. palmivora, two closely related causual agents of cacao black pod achieved similar genome size and gene model numbers by different mechanisms.</title>
        <authorList>
            <person name="Ali S."/>
            <person name="Shao J."/>
            <person name="Larry D.J."/>
            <person name="Kronmiller B."/>
            <person name="Shen D."/>
            <person name="Strem M.D."/>
            <person name="Melnick R.L."/>
            <person name="Guiltinan M.J."/>
            <person name="Tyler B.M."/>
            <person name="Meinhardt L.W."/>
            <person name="Bailey B.A."/>
        </authorList>
    </citation>
    <scope>NUCLEOTIDE SEQUENCE [LARGE SCALE GENOMIC DNA]</scope>
    <source>
        <strain evidence="2">zdho120</strain>
    </source>
</reference>
<name>A0A225WG00_9STRA</name>
<dbReference type="EMBL" id="NBNE01001053">
    <property type="protein sequence ID" value="OWZ15790.1"/>
    <property type="molecule type" value="Genomic_DNA"/>
</dbReference>
<gene>
    <name evidence="1" type="ORF">PHMEG_00010509</name>
</gene>